<dbReference type="SUPFAM" id="SSF81799">
    <property type="entry name" value="Putative methyltransferase TM0872, insert domain"/>
    <property type="match status" value="1"/>
</dbReference>
<dbReference type="NCBIfam" id="TIGR00006">
    <property type="entry name" value="16S rRNA (cytosine(1402)-N(4))-methyltransferase RsmH"/>
    <property type="match status" value="1"/>
</dbReference>
<dbReference type="PIRSF" id="PIRSF004486">
    <property type="entry name" value="MraW"/>
    <property type="match status" value="1"/>
</dbReference>
<feature type="binding site" evidence="6">
    <location>
        <position position="104"/>
    </location>
    <ligand>
        <name>S-adenosyl-L-methionine</name>
        <dbReference type="ChEBI" id="CHEBI:59789"/>
    </ligand>
</feature>
<comment type="subcellular location">
    <subcellularLocation>
        <location evidence="6">Cytoplasm</location>
    </subcellularLocation>
</comment>
<organism evidence="7 8">
    <name type="scientific">Candidatus Falkowbacteria bacterium CG23_combo_of_CG06-09_8_20_14_all_41_10</name>
    <dbReference type="NCBI Taxonomy" id="1974571"/>
    <lineage>
        <taxon>Bacteria</taxon>
        <taxon>Candidatus Falkowiibacteriota</taxon>
    </lineage>
</organism>
<evidence type="ECO:0000313" key="8">
    <source>
        <dbReference type="Proteomes" id="UP000231408"/>
    </source>
</evidence>
<dbReference type="CDD" id="cd02440">
    <property type="entry name" value="AdoMet_MTases"/>
    <property type="match status" value="1"/>
</dbReference>
<evidence type="ECO:0000256" key="3">
    <source>
        <dbReference type="ARBA" id="ARBA00022603"/>
    </source>
</evidence>
<dbReference type="AlphaFoldDB" id="A0A2G9ZNA6"/>
<comment type="caution">
    <text evidence="7">The sequence shown here is derived from an EMBL/GenBank/DDBJ whole genome shotgun (WGS) entry which is preliminary data.</text>
</comment>
<dbReference type="HAMAP" id="MF_01007">
    <property type="entry name" value="16SrRNA_methyltr_H"/>
    <property type="match status" value="1"/>
</dbReference>
<dbReference type="EC" id="2.1.1.199" evidence="6"/>
<accession>A0A2G9ZNA6</accession>
<reference evidence="7 8" key="1">
    <citation type="submission" date="2017-09" db="EMBL/GenBank/DDBJ databases">
        <title>Depth-based differentiation of microbial function through sediment-hosted aquifers and enrichment of novel symbionts in the deep terrestrial subsurface.</title>
        <authorList>
            <person name="Probst A.J."/>
            <person name="Ladd B."/>
            <person name="Jarett J.K."/>
            <person name="Geller-Mcgrath D.E."/>
            <person name="Sieber C.M."/>
            <person name="Emerson J.B."/>
            <person name="Anantharaman K."/>
            <person name="Thomas B.C."/>
            <person name="Malmstrom R."/>
            <person name="Stieglmeier M."/>
            <person name="Klingl A."/>
            <person name="Woyke T."/>
            <person name="Ryan C.M."/>
            <person name="Banfield J.F."/>
        </authorList>
    </citation>
    <scope>NUCLEOTIDE SEQUENCE [LARGE SCALE GENOMIC DNA]</scope>
    <source>
        <strain evidence="7">CG23_combo_of_CG06-09_8_20_14_all_41_10</strain>
    </source>
</reference>
<feature type="binding site" evidence="6">
    <location>
        <position position="81"/>
    </location>
    <ligand>
        <name>S-adenosyl-L-methionine</name>
        <dbReference type="ChEBI" id="CHEBI:59789"/>
    </ligand>
</feature>
<gene>
    <name evidence="6" type="primary">rsmH</name>
    <name evidence="7" type="ORF">COX21_01715</name>
</gene>
<dbReference type="PANTHER" id="PTHR11265:SF0">
    <property type="entry name" value="12S RRNA N4-METHYLCYTIDINE METHYLTRANSFERASE"/>
    <property type="match status" value="1"/>
</dbReference>
<dbReference type="Pfam" id="PF01795">
    <property type="entry name" value="Methyltransf_5"/>
    <property type="match status" value="1"/>
</dbReference>
<dbReference type="InterPro" id="IPR002903">
    <property type="entry name" value="RsmH"/>
</dbReference>
<evidence type="ECO:0000313" key="7">
    <source>
        <dbReference type="EMBL" id="PIP34665.1"/>
    </source>
</evidence>
<dbReference type="Proteomes" id="UP000231408">
    <property type="component" value="Unassembled WGS sequence"/>
</dbReference>
<keyword evidence="4 6" id="KW-0808">Transferase</keyword>
<dbReference type="InterPro" id="IPR029063">
    <property type="entry name" value="SAM-dependent_MTases_sf"/>
</dbReference>
<evidence type="ECO:0000256" key="4">
    <source>
        <dbReference type="ARBA" id="ARBA00022679"/>
    </source>
</evidence>
<dbReference type="InterPro" id="IPR023397">
    <property type="entry name" value="SAM-dep_MeTrfase_MraW_recog"/>
</dbReference>
<dbReference type="EMBL" id="PCSE01000052">
    <property type="protein sequence ID" value="PIP34665.1"/>
    <property type="molecule type" value="Genomic_DNA"/>
</dbReference>
<evidence type="ECO:0000256" key="2">
    <source>
        <dbReference type="ARBA" id="ARBA00022552"/>
    </source>
</evidence>
<dbReference type="GO" id="GO:0005737">
    <property type="term" value="C:cytoplasm"/>
    <property type="evidence" value="ECO:0007669"/>
    <property type="project" value="UniProtKB-SubCell"/>
</dbReference>
<dbReference type="GO" id="GO:0070475">
    <property type="term" value="P:rRNA base methylation"/>
    <property type="evidence" value="ECO:0007669"/>
    <property type="project" value="UniProtKB-UniRule"/>
</dbReference>
<evidence type="ECO:0000256" key="1">
    <source>
        <dbReference type="ARBA" id="ARBA00010396"/>
    </source>
</evidence>
<feature type="binding site" evidence="6">
    <location>
        <begin position="33"/>
        <end position="35"/>
    </location>
    <ligand>
        <name>S-adenosyl-L-methionine</name>
        <dbReference type="ChEBI" id="CHEBI:59789"/>
    </ligand>
</feature>
<feature type="binding site" evidence="6">
    <location>
        <position position="111"/>
    </location>
    <ligand>
        <name>S-adenosyl-L-methionine</name>
        <dbReference type="ChEBI" id="CHEBI:59789"/>
    </ligand>
</feature>
<name>A0A2G9ZNA6_9BACT</name>
<dbReference type="SUPFAM" id="SSF53335">
    <property type="entry name" value="S-adenosyl-L-methionine-dependent methyltransferases"/>
    <property type="match status" value="1"/>
</dbReference>
<comment type="similarity">
    <text evidence="1 6">Belongs to the methyltransferase superfamily. RsmH family.</text>
</comment>
<sequence>MSYHHIPVMLEEVLENLEPQLGEYFVDGTLGGAGYTLALAKAVGHSGRVLAIDLDETAINNAKSLIADNRIENIVLVQDNFRNLEEIVHKNFGANVQLDGLVLDLGLSSVQVDEADRGFSFLKTAPLSLAFDKRETKNAAYLINNLTERELLKILNVYGEEKFAFRIMKKIINARKEKEIETTTELADIVSKSVPASVRYQKIHPATKTFQALRLAVNQELESLELVLPQAIKLLKPGGRLAAVSFHSLEDRIVKNFFRDQAKTCVCGPEIMICNCHHEPIVKIITKKVLIPSESEVKANPRARSAKLRVAEKI</sequence>
<keyword evidence="6" id="KW-0963">Cytoplasm</keyword>
<evidence type="ECO:0000256" key="6">
    <source>
        <dbReference type="HAMAP-Rule" id="MF_01007"/>
    </source>
</evidence>
<dbReference type="Gene3D" id="3.40.50.150">
    <property type="entry name" value="Vaccinia Virus protein VP39"/>
    <property type="match status" value="1"/>
</dbReference>
<keyword evidence="5 6" id="KW-0949">S-adenosyl-L-methionine</keyword>
<protein>
    <recommendedName>
        <fullName evidence="6">Ribosomal RNA small subunit methyltransferase H</fullName>
        <ecNumber evidence="6">2.1.1.199</ecNumber>
    </recommendedName>
    <alternativeName>
        <fullName evidence="6">16S rRNA m(4)C1402 methyltransferase</fullName>
    </alternativeName>
    <alternativeName>
        <fullName evidence="6">rRNA (cytosine-N(4)-)-methyltransferase RsmH</fullName>
    </alternativeName>
</protein>
<keyword evidence="3 6" id="KW-0489">Methyltransferase</keyword>
<dbReference type="Gene3D" id="1.10.150.170">
    <property type="entry name" value="Putative methyltransferase TM0872, insert domain"/>
    <property type="match status" value="1"/>
</dbReference>
<proteinExistence type="inferred from homology"/>
<keyword evidence="2 6" id="KW-0698">rRNA processing</keyword>
<evidence type="ECO:0000256" key="5">
    <source>
        <dbReference type="ARBA" id="ARBA00022691"/>
    </source>
</evidence>
<dbReference type="PANTHER" id="PTHR11265">
    <property type="entry name" value="S-ADENOSYL-METHYLTRANSFERASE MRAW"/>
    <property type="match status" value="1"/>
</dbReference>
<feature type="binding site" evidence="6">
    <location>
        <position position="53"/>
    </location>
    <ligand>
        <name>S-adenosyl-L-methionine</name>
        <dbReference type="ChEBI" id="CHEBI:59789"/>
    </ligand>
</feature>
<dbReference type="GO" id="GO:0071424">
    <property type="term" value="F:rRNA (cytosine-N4-)-methyltransferase activity"/>
    <property type="evidence" value="ECO:0007669"/>
    <property type="project" value="UniProtKB-UniRule"/>
</dbReference>
<comment type="catalytic activity">
    <reaction evidence="6">
        <text>cytidine(1402) in 16S rRNA + S-adenosyl-L-methionine = N(4)-methylcytidine(1402) in 16S rRNA + S-adenosyl-L-homocysteine + H(+)</text>
        <dbReference type="Rhea" id="RHEA:42928"/>
        <dbReference type="Rhea" id="RHEA-COMP:10286"/>
        <dbReference type="Rhea" id="RHEA-COMP:10287"/>
        <dbReference type="ChEBI" id="CHEBI:15378"/>
        <dbReference type="ChEBI" id="CHEBI:57856"/>
        <dbReference type="ChEBI" id="CHEBI:59789"/>
        <dbReference type="ChEBI" id="CHEBI:74506"/>
        <dbReference type="ChEBI" id="CHEBI:82748"/>
        <dbReference type="EC" id="2.1.1.199"/>
    </reaction>
</comment>
<comment type="function">
    <text evidence="6">Specifically methylates the N4 position of cytidine in position 1402 (C1402) of 16S rRNA.</text>
</comment>